<dbReference type="PANTHER" id="PTHR43353">
    <property type="entry name" value="SUCCINATE-SEMIALDEHYDE DEHYDROGENASE, MITOCHONDRIAL"/>
    <property type="match status" value="1"/>
</dbReference>
<dbReference type="RefSeq" id="WP_345568213.1">
    <property type="nucleotide sequence ID" value="NZ_BAAAZX010000021.1"/>
</dbReference>
<keyword evidence="4" id="KW-1185">Reference proteome</keyword>
<keyword evidence="1" id="KW-0560">Oxidoreductase</keyword>
<evidence type="ECO:0000259" key="2">
    <source>
        <dbReference type="Pfam" id="PF00171"/>
    </source>
</evidence>
<evidence type="ECO:0000313" key="4">
    <source>
        <dbReference type="Proteomes" id="UP001500456"/>
    </source>
</evidence>
<dbReference type="Gene3D" id="3.40.605.10">
    <property type="entry name" value="Aldehyde Dehydrogenase, Chain A, domain 1"/>
    <property type="match status" value="1"/>
</dbReference>
<evidence type="ECO:0000313" key="3">
    <source>
        <dbReference type="EMBL" id="GAA4013491.1"/>
    </source>
</evidence>
<proteinExistence type="predicted"/>
<dbReference type="SUPFAM" id="SSF53720">
    <property type="entry name" value="ALDH-like"/>
    <property type="match status" value="1"/>
</dbReference>
<feature type="domain" description="Aldehyde dehydrogenase" evidence="2">
    <location>
        <begin position="2"/>
        <end position="430"/>
    </location>
</feature>
<name>A0ABP7SLR6_9ACTN</name>
<organism evidence="3 4">
    <name type="scientific">Streptomyces plumbiresistens</name>
    <dbReference type="NCBI Taxonomy" id="511811"/>
    <lineage>
        <taxon>Bacteria</taxon>
        <taxon>Bacillati</taxon>
        <taxon>Actinomycetota</taxon>
        <taxon>Actinomycetes</taxon>
        <taxon>Kitasatosporales</taxon>
        <taxon>Streptomycetaceae</taxon>
        <taxon>Streptomyces</taxon>
    </lineage>
</organism>
<dbReference type="InterPro" id="IPR016161">
    <property type="entry name" value="Ald_DH/histidinol_DH"/>
</dbReference>
<dbReference type="InterPro" id="IPR015590">
    <property type="entry name" value="Aldehyde_DH_dom"/>
</dbReference>
<dbReference type="InterPro" id="IPR016163">
    <property type="entry name" value="Ald_DH_C"/>
</dbReference>
<sequence>MTIPSYSPRDGRVLGEVRESNQVELALAVRRAAVAAPSVADTTPAERQRWLAAVADALDAHQEALAQLADDESALGMPRLLGEVSRTAEQLRFYGRVAADGGYLGVTVDEATATAPRLVRINRPLGPVAVFGASNFPFAFGVLGNDTGSAIAAGCPVVAKAHPAHPRTCLRLAEIATEALAAAGAPDGVFSMVVGLQAGVDLVKADDIRAVGFTGSQSGGLALWRIANERQEVIPVFAEMGTVNPVVLTSRGARHLDEMAKGFVGSFTLGAGQFCTKPGLLFAPAGHRAAEAVAAALHQAAPESTMLTQAIAENVTAGVRDLVKAGARVIGKAGGPGRGWSADAVVLTAPIGALTSGSRLLEECFGPIAIVVEYADESELYAALTQLQGSLAGSVFGDGEDDPEAAAVIARLAGQVGRVTLGDWPTGVAWAWAQQHGGPWPATSSPSSTSVGAGALERFVRPVTFQSVPDDVLPVSVRDAVVPENPWRIPRRVDGVLAGP</sequence>
<comment type="caution">
    <text evidence="3">The sequence shown here is derived from an EMBL/GenBank/DDBJ whole genome shotgun (WGS) entry which is preliminary data.</text>
</comment>
<dbReference type="InterPro" id="IPR050740">
    <property type="entry name" value="Aldehyde_DH_Superfamily"/>
</dbReference>
<dbReference type="EMBL" id="BAAAZX010000021">
    <property type="protein sequence ID" value="GAA4013491.1"/>
    <property type="molecule type" value="Genomic_DNA"/>
</dbReference>
<dbReference type="PANTHER" id="PTHR43353:SF3">
    <property type="entry name" value="ALDEHYDE DEHYDROGENASE-RELATED"/>
    <property type="match status" value="1"/>
</dbReference>
<reference evidence="4" key="1">
    <citation type="journal article" date="2019" name="Int. J. Syst. Evol. Microbiol.">
        <title>The Global Catalogue of Microorganisms (GCM) 10K type strain sequencing project: providing services to taxonomists for standard genome sequencing and annotation.</title>
        <authorList>
            <consortium name="The Broad Institute Genomics Platform"/>
            <consortium name="The Broad Institute Genome Sequencing Center for Infectious Disease"/>
            <person name="Wu L."/>
            <person name="Ma J."/>
        </authorList>
    </citation>
    <scope>NUCLEOTIDE SEQUENCE [LARGE SCALE GENOMIC DNA]</scope>
    <source>
        <strain evidence="4">JCM 16924</strain>
    </source>
</reference>
<dbReference type="Gene3D" id="3.40.309.10">
    <property type="entry name" value="Aldehyde Dehydrogenase, Chain A, domain 2"/>
    <property type="match status" value="1"/>
</dbReference>
<dbReference type="Pfam" id="PF00171">
    <property type="entry name" value="Aldedh"/>
    <property type="match status" value="1"/>
</dbReference>
<evidence type="ECO:0000256" key="1">
    <source>
        <dbReference type="ARBA" id="ARBA00023002"/>
    </source>
</evidence>
<gene>
    <name evidence="3" type="ORF">GCM10022232_64710</name>
</gene>
<dbReference type="InterPro" id="IPR016162">
    <property type="entry name" value="Ald_DH_N"/>
</dbReference>
<dbReference type="Proteomes" id="UP001500456">
    <property type="component" value="Unassembled WGS sequence"/>
</dbReference>
<accession>A0ABP7SLR6</accession>
<protein>
    <submittedName>
        <fullName evidence="3">Aldehyde dehydrogenase (NADP(+))</fullName>
    </submittedName>
</protein>